<dbReference type="Proteomes" id="UP000229112">
    <property type="component" value="Unassembled WGS sequence"/>
</dbReference>
<evidence type="ECO:0000256" key="1">
    <source>
        <dbReference type="SAM" id="Phobius"/>
    </source>
</evidence>
<organism evidence="2 3">
    <name type="scientific">Candidatus Harrisonbacteria bacterium CG10_big_fil_rev_8_21_14_0_10_38_8</name>
    <dbReference type="NCBI Taxonomy" id="1974582"/>
    <lineage>
        <taxon>Bacteria</taxon>
        <taxon>Candidatus Harrisoniibacteriota</taxon>
    </lineage>
</organism>
<accession>A0A2M6WJW1</accession>
<evidence type="ECO:0000313" key="3">
    <source>
        <dbReference type="Proteomes" id="UP000229112"/>
    </source>
</evidence>
<keyword evidence="1" id="KW-0472">Membrane</keyword>
<name>A0A2M6WJW1_9BACT</name>
<dbReference type="AlphaFoldDB" id="A0A2M6WJW1"/>
<dbReference type="EMBL" id="PFAY01000017">
    <property type="protein sequence ID" value="PIT93034.1"/>
    <property type="molecule type" value="Genomic_DNA"/>
</dbReference>
<protein>
    <submittedName>
        <fullName evidence="2">Uncharacterized protein</fullName>
    </submittedName>
</protein>
<evidence type="ECO:0000313" key="2">
    <source>
        <dbReference type="EMBL" id="PIT93034.1"/>
    </source>
</evidence>
<proteinExistence type="predicted"/>
<keyword evidence="1" id="KW-0812">Transmembrane</keyword>
<reference evidence="3" key="1">
    <citation type="submission" date="2017-09" db="EMBL/GenBank/DDBJ databases">
        <title>Depth-based differentiation of microbial function through sediment-hosted aquifers and enrichment of novel symbionts in the deep terrestrial subsurface.</title>
        <authorList>
            <person name="Probst A.J."/>
            <person name="Ladd B."/>
            <person name="Jarett J.K."/>
            <person name="Geller-Mcgrath D.E."/>
            <person name="Sieber C.M.K."/>
            <person name="Emerson J.B."/>
            <person name="Anantharaman K."/>
            <person name="Thomas B.C."/>
            <person name="Malmstrom R."/>
            <person name="Stieglmeier M."/>
            <person name="Klingl A."/>
            <person name="Woyke T."/>
            <person name="Ryan C.M."/>
            <person name="Banfield J.F."/>
        </authorList>
    </citation>
    <scope>NUCLEOTIDE SEQUENCE [LARGE SCALE GENOMIC DNA]</scope>
</reference>
<gene>
    <name evidence="2" type="ORF">COU06_02120</name>
</gene>
<feature type="transmembrane region" description="Helical" evidence="1">
    <location>
        <begin position="12"/>
        <end position="31"/>
    </location>
</feature>
<keyword evidence="1" id="KW-1133">Transmembrane helix</keyword>
<sequence length="259" mass="29136">MLTTRVKKQILYGAGYLGFWTLVFFVAYSAFLKPGPSCFDNELNQDEEEVDCGGSFCISCDIRRLAPIGIKVTKIDHPLFEGSTTFSIELQNPNSNYGASDLEYTVTVYDKEGNLIDSKSRSYLIYPRQVVVDSIMNFEITPDMVGEVKATTKVNTWVSVLDFGAPKTQVRDQKLELDRRGNQFIFSGILKNDNPFKITKATIHGLLYDEMNTLISASQTTALDLVPSEERFFQIAIPVSPEASEAELKEPKIFIQVER</sequence>
<comment type="caution">
    <text evidence="2">The sequence shown here is derived from an EMBL/GenBank/DDBJ whole genome shotgun (WGS) entry which is preliminary data.</text>
</comment>